<feature type="transmembrane region" description="Helical" evidence="1">
    <location>
        <begin position="301"/>
        <end position="326"/>
    </location>
</feature>
<feature type="transmembrane region" description="Helical" evidence="1">
    <location>
        <begin position="170"/>
        <end position="187"/>
    </location>
</feature>
<dbReference type="EMBL" id="LR134479">
    <property type="protein sequence ID" value="VEI22807.1"/>
    <property type="molecule type" value="Genomic_DNA"/>
</dbReference>
<gene>
    <name evidence="2" type="ORF">NCTC10207_00893</name>
</gene>
<feature type="transmembrane region" description="Helical" evidence="1">
    <location>
        <begin position="235"/>
        <end position="254"/>
    </location>
</feature>
<feature type="transmembrane region" description="Helical" evidence="1">
    <location>
        <begin position="332"/>
        <end position="354"/>
    </location>
</feature>
<reference evidence="2 3" key="1">
    <citation type="submission" date="2018-12" db="EMBL/GenBank/DDBJ databases">
        <authorList>
            <consortium name="Pathogen Informatics"/>
        </authorList>
    </citation>
    <scope>NUCLEOTIDE SEQUENCE [LARGE SCALE GENOMIC DNA]</scope>
    <source>
        <strain evidence="2 3">NCTC10207</strain>
    </source>
</reference>
<protein>
    <submittedName>
        <fullName evidence="2">Uncharacterized protein</fullName>
    </submittedName>
</protein>
<feature type="transmembrane region" description="Helical" evidence="1">
    <location>
        <begin position="366"/>
        <end position="385"/>
    </location>
</feature>
<dbReference type="AlphaFoldDB" id="A0A7Z9A2C5"/>
<organism evidence="2 3">
    <name type="scientific">Rothia aeria</name>
    <dbReference type="NCBI Taxonomy" id="172042"/>
    <lineage>
        <taxon>Bacteria</taxon>
        <taxon>Bacillati</taxon>
        <taxon>Actinomycetota</taxon>
        <taxon>Actinomycetes</taxon>
        <taxon>Micrococcales</taxon>
        <taxon>Micrococcaceae</taxon>
        <taxon>Rothia</taxon>
    </lineage>
</organism>
<keyword evidence="1" id="KW-0472">Membrane</keyword>
<dbReference type="Proteomes" id="UP000282386">
    <property type="component" value="Chromosome"/>
</dbReference>
<dbReference type="RefSeq" id="WP_126499890.1">
    <property type="nucleotide sequence ID" value="NZ_LR134479.1"/>
</dbReference>
<feature type="transmembrane region" description="Helical" evidence="1">
    <location>
        <begin position="79"/>
        <end position="100"/>
    </location>
</feature>
<evidence type="ECO:0000256" key="1">
    <source>
        <dbReference type="SAM" id="Phobius"/>
    </source>
</evidence>
<sequence length="490" mass="52555">MHNFSGPELGKSAGVLRSYSRPSFTEPVDFVLDDYPRSSMMWGSIRFTLRKQWRNFRRSHRVGRALLWRQLRSDGFARLLLDVLMHLPVVLVGISLFIIVTNHSFSVHLSGYSVGAAVFAFACTSLMTSVMTRFIGIRWLLGMYAVVNIPALVYLSHLSGGGGSVGTTEYALMCLAVGVTIPPWSVLSQRHRAHNTEFAGNGPVVMAWSNMLNLSMYPLAALLTLPAMYYGGGRAGLWVTAALDVLLIAAVLFTPSLLPGFRPRAAATAAPTPSAASALLRHPETQLPHTGRGVHVNVLKLLLVLGTAMLGACLGSAATGLLGMVMSYDSLYLYPVMIAVGTGVIVVVAVPILLGGFRIVPWQGWLVSGVTLVFAAMLLPASSSIEGTTGALVLFGTALGASLAGQSLSLSMLMGHSPDSQVSFIARSMSAVGITMGSMWGGFLGDSPYYRNAFMVPIIAACLYLVLGHVFGYVWRLDYEEHLEPLPEAD</sequence>
<keyword evidence="1" id="KW-1133">Transmembrane helix</keyword>
<feature type="transmembrane region" description="Helical" evidence="1">
    <location>
        <begin position="391"/>
        <end position="412"/>
    </location>
</feature>
<evidence type="ECO:0000313" key="3">
    <source>
        <dbReference type="Proteomes" id="UP000282386"/>
    </source>
</evidence>
<evidence type="ECO:0000313" key="2">
    <source>
        <dbReference type="EMBL" id="VEI22807.1"/>
    </source>
</evidence>
<name>A0A7Z9A2C5_9MICC</name>
<feature type="transmembrane region" description="Helical" evidence="1">
    <location>
        <begin position="455"/>
        <end position="475"/>
    </location>
</feature>
<feature type="transmembrane region" description="Helical" evidence="1">
    <location>
        <begin position="424"/>
        <end position="443"/>
    </location>
</feature>
<accession>A0A7Z9A2C5</accession>
<proteinExistence type="predicted"/>
<keyword evidence="1" id="KW-0812">Transmembrane</keyword>
<feature type="transmembrane region" description="Helical" evidence="1">
    <location>
        <begin position="208"/>
        <end position="229"/>
    </location>
</feature>
<feature type="transmembrane region" description="Helical" evidence="1">
    <location>
        <begin position="112"/>
        <end position="132"/>
    </location>
</feature>
<feature type="transmembrane region" description="Helical" evidence="1">
    <location>
        <begin position="139"/>
        <end position="158"/>
    </location>
</feature>